<dbReference type="PRINTS" id="PR00838">
    <property type="entry name" value="V5ALLERGEN"/>
</dbReference>
<dbReference type="EMBL" id="JAINVV010000004">
    <property type="protein sequence ID" value="MBY8822662.1"/>
    <property type="molecule type" value="Genomic_DNA"/>
</dbReference>
<sequence length="172" mass="19006">MTKRTWLAKTALLLGLAPALTGAVAPDRDTLILSAHNRERATLGLPAMHWDAKLAADAREWAQYLAASGEFEHFEEESDDPNAQGENLWMGTRGAFRPETMVGHWIGEKKDFVYGTFPDNSRTGDLEDVGHYTQIVWRDTGAVGCAIASNDEDDYLVCRYAASGNVMGERPF</sequence>
<dbReference type="InterPro" id="IPR002413">
    <property type="entry name" value="V5_allergen-like"/>
</dbReference>
<dbReference type="SUPFAM" id="SSF55797">
    <property type="entry name" value="PR-1-like"/>
    <property type="match status" value="1"/>
</dbReference>
<dbReference type="InterPro" id="IPR001283">
    <property type="entry name" value="CRISP-related"/>
</dbReference>
<protein>
    <submittedName>
        <fullName evidence="3">SCP-like extracellular</fullName>
    </submittedName>
</protein>
<dbReference type="InterPro" id="IPR018244">
    <property type="entry name" value="Allrgn_V5/Tpx1_CS"/>
</dbReference>
<proteinExistence type="predicted"/>
<dbReference type="PRINTS" id="PR00837">
    <property type="entry name" value="V5TPXLIKE"/>
</dbReference>
<dbReference type="Gene3D" id="3.40.33.10">
    <property type="entry name" value="CAP"/>
    <property type="match status" value="1"/>
</dbReference>
<evidence type="ECO:0000313" key="3">
    <source>
        <dbReference type="EMBL" id="MBY8822662.1"/>
    </source>
</evidence>
<evidence type="ECO:0000256" key="1">
    <source>
        <dbReference type="SAM" id="SignalP"/>
    </source>
</evidence>
<name>A0ABS7PQF6_9SPHN</name>
<dbReference type="RefSeq" id="WP_222989730.1">
    <property type="nucleotide sequence ID" value="NZ_JAINVV010000004.1"/>
</dbReference>
<dbReference type="InterPro" id="IPR035940">
    <property type="entry name" value="CAP_sf"/>
</dbReference>
<keyword evidence="1" id="KW-0732">Signal</keyword>
<organism evidence="3 4">
    <name type="scientific">Sphingomonas colocasiae</name>
    <dbReference type="NCBI Taxonomy" id="1848973"/>
    <lineage>
        <taxon>Bacteria</taxon>
        <taxon>Pseudomonadati</taxon>
        <taxon>Pseudomonadota</taxon>
        <taxon>Alphaproteobacteria</taxon>
        <taxon>Sphingomonadales</taxon>
        <taxon>Sphingomonadaceae</taxon>
        <taxon>Sphingomonas</taxon>
    </lineage>
</organism>
<feature type="domain" description="SCP" evidence="2">
    <location>
        <begin position="27"/>
        <end position="168"/>
    </location>
</feature>
<dbReference type="PROSITE" id="PS01010">
    <property type="entry name" value="CRISP_2"/>
    <property type="match status" value="1"/>
</dbReference>
<dbReference type="Pfam" id="PF00188">
    <property type="entry name" value="CAP"/>
    <property type="match status" value="1"/>
</dbReference>
<reference evidence="3 4" key="1">
    <citation type="submission" date="2021-08" db="EMBL/GenBank/DDBJ databases">
        <authorList>
            <person name="Tuo L."/>
        </authorList>
    </citation>
    <scope>NUCLEOTIDE SEQUENCE [LARGE SCALE GENOMIC DNA]</scope>
    <source>
        <strain evidence="3 4">JCM 31229</strain>
    </source>
</reference>
<evidence type="ECO:0000313" key="4">
    <source>
        <dbReference type="Proteomes" id="UP000706039"/>
    </source>
</evidence>
<keyword evidence="4" id="KW-1185">Reference proteome</keyword>
<dbReference type="Proteomes" id="UP000706039">
    <property type="component" value="Unassembled WGS sequence"/>
</dbReference>
<dbReference type="PROSITE" id="PS01009">
    <property type="entry name" value="CRISP_1"/>
    <property type="match status" value="1"/>
</dbReference>
<evidence type="ECO:0000259" key="2">
    <source>
        <dbReference type="SMART" id="SM00198"/>
    </source>
</evidence>
<feature type="signal peptide" evidence="1">
    <location>
        <begin position="1"/>
        <end position="25"/>
    </location>
</feature>
<accession>A0ABS7PQF6</accession>
<comment type="caution">
    <text evidence="3">The sequence shown here is derived from an EMBL/GenBank/DDBJ whole genome shotgun (WGS) entry which is preliminary data.</text>
</comment>
<dbReference type="SMART" id="SM00198">
    <property type="entry name" value="SCP"/>
    <property type="match status" value="1"/>
</dbReference>
<dbReference type="PANTHER" id="PTHR10334">
    <property type="entry name" value="CYSTEINE-RICH SECRETORY PROTEIN-RELATED"/>
    <property type="match status" value="1"/>
</dbReference>
<gene>
    <name evidence="3" type="ORF">K7G82_10185</name>
</gene>
<feature type="chain" id="PRO_5046938128" evidence="1">
    <location>
        <begin position="26"/>
        <end position="172"/>
    </location>
</feature>
<dbReference type="InterPro" id="IPR014044">
    <property type="entry name" value="CAP_dom"/>
</dbReference>